<evidence type="ECO:0000256" key="3">
    <source>
        <dbReference type="ARBA" id="ARBA00022722"/>
    </source>
</evidence>
<evidence type="ECO:0000256" key="5">
    <source>
        <dbReference type="ARBA" id="ARBA00022801"/>
    </source>
</evidence>
<evidence type="ECO:0000256" key="2">
    <source>
        <dbReference type="ARBA" id="ARBA00022695"/>
    </source>
</evidence>
<name>A0A0V1C3S8_TRIBR</name>
<gene>
    <name evidence="8" type="ORF">T03_17246</name>
</gene>
<reference evidence="8 9" key="1">
    <citation type="submission" date="2015-01" db="EMBL/GenBank/DDBJ databases">
        <title>Evolution of Trichinella species and genotypes.</title>
        <authorList>
            <person name="Korhonen P.K."/>
            <person name="Edoardo P."/>
            <person name="Giuseppe L.R."/>
            <person name="Gasser R.B."/>
        </authorList>
    </citation>
    <scope>NUCLEOTIDE SEQUENCE [LARGE SCALE GENOMIC DNA]</scope>
    <source>
        <strain evidence="8">ISS120</strain>
    </source>
</reference>
<dbReference type="GO" id="GO:0003964">
    <property type="term" value="F:RNA-directed DNA polymerase activity"/>
    <property type="evidence" value="ECO:0007669"/>
    <property type="project" value="UniProtKB-KW"/>
</dbReference>
<dbReference type="EMBL" id="JYDI01000941">
    <property type="protein sequence ID" value="KRY43724.1"/>
    <property type="molecule type" value="Genomic_DNA"/>
</dbReference>
<evidence type="ECO:0000256" key="4">
    <source>
        <dbReference type="ARBA" id="ARBA00022759"/>
    </source>
</evidence>
<dbReference type="GO" id="GO:0004519">
    <property type="term" value="F:endonuclease activity"/>
    <property type="evidence" value="ECO:0007669"/>
    <property type="project" value="UniProtKB-KW"/>
</dbReference>
<keyword evidence="5" id="KW-0378">Hydrolase</keyword>
<evidence type="ECO:0000313" key="9">
    <source>
        <dbReference type="Proteomes" id="UP000054653"/>
    </source>
</evidence>
<evidence type="ECO:0000256" key="1">
    <source>
        <dbReference type="ARBA" id="ARBA00022679"/>
    </source>
</evidence>
<evidence type="ECO:0000256" key="6">
    <source>
        <dbReference type="ARBA" id="ARBA00022918"/>
    </source>
</evidence>
<sequence length="183" mass="20614">MLGLVWALREFRSYLYGQLFLLRTDHSCLRWLTQSEGQWNTEQDACTATPTRYPGTALLSVDGWLPNPELKTWRRALKTSCWPPSRQTQRSNYCGNGWLARAGRWNVTWSVAVTCTCVQRRSSIVSSGDIALDSRSKKGLSRRWCREPSETKSSSQCTTVSTEVTWLSGGRWHDSGADSTGTG</sequence>
<dbReference type="GO" id="GO:0016787">
    <property type="term" value="F:hydrolase activity"/>
    <property type="evidence" value="ECO:0007669"/>
    <property type="project" value="UniProtKB-KW"/>
</dbReference>
<keyword evidence="6" id="KW-0695">RNA-directed DNA polymerase</keyword>
<keyword evidence="2" id="KW-0548">Nucleotidyltransferase</keyword>
<accession>A0A0V1C3S8</accession>
<proteinExistence type="predicted"/>
<keyword evidence="1" id="KW-0808">Transferase</keyword>
<comment type="caution">
    <text evidence="8">The sequence shown here is derived from an EMBL/GenBank/DDBJ whole genome shotgun (WGS) entry which is preliminary data.</text>
</comment>
<feature type="domain" description="Reverse transcriptase RNase H-like" evidence="7">
    <location>
        <begin position="1"/>
        <end position="36"/>
    </location>
</feature>
<dbReference type="Proteomes" id="UP000054653">
    <property type="component" value="Unassembled WGS sequence"/>
</dbReference>
<evidence type="ECO:0000313" key="8">
    <source>
        <dbReference type="EMBL" id="KRY43724.1"/>
    </source>
</evidence>
<dbReference type="Pfam" id="PF17917">
    <property type="entry name" value="RT_RNaseH"/>
    <property type="match status" value="1"/>
</dbReference>
<evidence type="ECO:0000259" key="7">
    <source>
        <dbReference type="Pfam" id="PF17917"/>
    </source>
</evidence>
<organism evidence="8 9">
    <name type="scientific">Trichinella britovi</name>
    <name type="common">Parasitic roundworm</name>
    <dbReference type="NCBI Taxonomy" id="45882"/>
    <lineage>
        <taxon>Eukaryota</taxon>
        <taxon>Metazoa</taxon>
        <taxon>Ecdysozoa</taxon>
        <taxon>Nematoda</taxon>
        <taxon>Enoplea</taxon>
        <taxon>Dorylaimia</taxon>
        <taxon>Trichinellida</taxon>
        <taxon>Trichinellidae</taxon>
        <taxon>Trichinella</taxon>
    </lineage>
</organism>
<keyword evidence="4" id="KW-0255">Endonuclease</keyword>
<keyword evidence="9" id="KW-1185">Reference proteome</keyword>
<dbReference type="InterPro" id="IPR041373">
    <property type="entry name" value="RT_RNaseH"/>
</dbReference>
<dbReference type="AlphaFoldDB" id="A0A0V1C3S8"/>
<protein>
    <recommendedName>
        <fullName evidence="7">Reverse transcriptase RNase H-like domain-containing protein</fullName>
    </recommendedName>
</protein>
<keyword evidence="3" id="KW-0540">Nuclease</keyword>